<protein>
    <submittedName>
        <fullName evidence="3">Uncharacterized protein</fullName>
    </submittedName>
</protein>
<evidence type="ECO:0000313" key="4">
    <source>
        <dbReference type="Proteomes" id="UP001144256"/>
    </source>
</evidence>
<evidence type="ECO:0000259" key="1">
    <source>
        <dbReference type="Pfam" id="PF08348"/>
    </source>
</evidence>
<keyword evidence="4" id="KW-1185">Reference proteome</keyword>
<accession>A0A9W6DF56</accession>
<dbReference type="PANTHER" id="PTHR35568">
    <property type="entry name" value="TRANSCRIPTIONAL REGULATOR DAUR"/>
    <property type="match status" value="1"/>
</dbReference>
<feature type="domain" description="Transcriptional regulator DauR-like HTH" evidence="2">
    <location>
        <begin position="153"/>
        <end position="213"/>
    </location>
</feature>
<reference evidence="3" key="1">
    <citation type="submission" date="2022-06" db="EMBL/GenBank/DDBJ databases">
        <title>Vallitalea longa sp. nov., an anaerobic bacterium isolated from marine sediment.</title>
        <authorList>
            <person name="Hirano S."/>
            <person name="Terahara T."/>
            <person name="Mori K."/>
            <person name="Hamada M."/>
            <person name="Matsumoto R."/>
            <person name="Kobayashi T."/>
        </authorList>
    </citation>
    <scope>NUCLEOTIDE SEQUENCE</scope>
    <source>
        <strain evidence="3">SH18-1</strain>
    </source>
</reference>
<dbReference type="InterPro" id="IPR039446">
    <property type="entry name" value="DauR-like"/>
</dbReference>
<dbReference type="Proteomes" id="UP001144256">
    <property type="component" value="Unassembled WGS sequence"/>
</dbReference>
<dbReference type="RefSeq" id="WP_281812499.1">
    <property type="nucleotide sequence ID" value="NZ_BRLB01000001.1"/>
</dbReference>
<sequence length="219" mass="25106">MYNNIETILTLANMLSKTLGKFMQITVNDTKKYIFAENVIENEAVVGEAICDNEQYFLENNEIRQLPFVANYKSLSHNMIKLRSSTIFFKDEEGNIEYMLSITTNVDKFLYVREILDIFTNGNPSPAITEEDSSKSQSIDRVPKLNLSISDIIDLVISEGQERYGTVVSRMTKLEKQSLIRELHSRGAFLIKGAVTETATKLNYSEATIYRYLQKLEEE</sequence>
<gene>
    <name evidence="3" type="ORF">SH1V18_08190</name>
</gene>
<dbReference type="InterPro" id="IPR013559">
    <property type="entry name" value="YheO"/>
</dbReference>
<evidence type="ECO:0000259" key="2">
    <source>
        <dbReference type="Pfam" id="PF13309"/>
    </source>
</evidence>
<organism evidence="3 4">
    <name type="scientific">Vallitalea longa</name>
    <dbReference type="NCBI Taxonomy" id="2936439"/>
    <lineage>
        <taxon>Bacteria</taxon>
        <taxon>Bacillati</taxon>
        <taxon>Bacillota</taxon>
        <taxon>Clostridia</taxon>
        <taxon>Lachnospirales</taxon>
        <taxon>Vallitaleaceae</taxon>
        <taxon>Vallitalea</taxon>
    </lineage>
</organism>
<dbReference type="Pfam" id="PF13309">
    <property type="entry name" value="HTH_22"/>
    <property type="match status" value="1"/>
</dbReference>
<feature type="domain" description="YheO-like" evidence="1">
    <location>
        <begin position="8"/>
        <end position="113"/>
    </location>
</feature>
<dbReference type="PANTHER" id="PTHR35568:SF1">
    <property type="entry name" value="TRANSCRIPTIONAL REGULATOR DAUR"/>
    <property type="match status" value="1"/>
</dbReference>
<dbReference type="AlphaFoldDB" id="A0A9W6DF56"/>
<dbReference type="InterPro" id="IPR039445">
    <property type="entry name" value="DauR-like_HTH"/>
</dbReference>
<proteinExistence type="predicted"/>
<name>A0A9W6DF56_9FIRM</name>
<evidence type="ECO:0000313" key="3">
    <source>
        <dbReference type="EMBL" id="GKX28339.1"/>
    </source>
</evidence>
<dbReference type="Pfam" id="PF08348">
    <property type="entry name" value="PAS_6"/>
    <property type="match status" value="1"/>
</dbReference>
<comment type="caution">
    <text evidence="3">The sequence shown here is derived from an EMBL/GenBank/DDBJ whole genome shotgun (WGS) entry which is preliminary data.</text>
</comment>
<dbReference type="EMBL" id="BRLB01000001">
    <property type="protein sequence ID" value="GKX28339.1"/>
    <property type="molecule type" value="Genomic_DNA"/>
</dbReference>